<keyword evidence="11" id="KW-1185">Reference proteome</keyword>
<dbReference type="GO" id="GO:0006071">
    <property type="term" value="P:glycerol metabolic process"/>
    <property type="evidence" value="ECO:0007669"/>
    <property type="project" value="UniProtKB-KW"/>
</dbReference>
<dbReference type="Pfam" id="PF01614">
    <property type="entry name" value="IclR_C"/>
    <property type="match status" value="1"/>
</dbReference>
<evidence type="ECO:0000259" key="9">
    <source>
        <dbReference type="PROSITE" id="PS51078"/>
    </source>
</evidence>
<dbReference type="GO" id="GO:0045892">
    <property type="term" value="P:negative regulation of DNA-templated transcription"/>
    <property type="evidence" value="ECO:0007669"/>
    <property type="project" value="TreeGrafter"/>
</dbReference>
<dbReference type="PANTHER" id="PTHR30136">
    <property type="entry name" value="HELIX-TURN-HELIX TRANSCRIPTIONAL REGULATOR, ICLR FAMILY"/>
    <property type="match status" value="1"/>
</dbReference>
<name>A0A238VLC7_9PSEU</name>
<evidence type="ECO:0000256" key="1">
    <source>
        <dbReference type="ARBA" id="ARBA00022798"/>
    </source>
</evidence>
<dbReference type="InterPro" id="IPR050707">
    <property type="entry name" value="HTH_MetabolicPath_Reg"/>
</dbReference>
<proteinExistence type="predicted"/>
<feature type="region of interest" description="Disordered" evidence="7">
    <location>
        <begin position="1"/>
        <end position="43"/>
    </location>
</feature>
<dbReference type="InterPro" id="IPR036388">
    <property type="entry name" value="WH-like_DNA-bd_sf"/>
</dbReference>
<comment type="function">
    <text evidence="5">May be an activator protein for the gylABX operon.</text>
</comment>
<feature type="domain" description="HTH iclR-type" evidence="8">
    <location>
        <begin position="44"/>
        <end position="105"/>
    </location>
</feature>
<dbReference type="SMART" id="SM00346">
    <property type="entry name" value="HTH_ICLR"/>
    <property type="match status" value="1"/>
</dbReference>
<dbReference type="Gene3D" id="3.30.450.40">
    <property type="match status" value="1"/>
</dbReference>
<gene>
    <name evidence="10" type="ORF">SAMN06265360_10339</name>
</gene>
<dbReference type="InterPro" id="IPR005471">
    <property type="entry name" value="Tscrpt_reg_IclR_N"/>
</dbReference>
<evidence type="ECO:0000313" key="10">
    <source>
        <dbReference type="EMBL" id="SNR34974.1"/>
    </source>
</evidence>
<keyword evidence="2" id="KW-0805">Transcription regulation</keyword>
<dbReference type="AlphaFoldDB" id="A0A238VLC7"/>
<dbReference type="PANTHER" id="PTHR30136:SF24">
    <property type="entry name" value="HTH-TYPE TRANSCRIPTIONAL REPRESSOR ALLR"/>
    <property type="match status" value="1"/>
</dbReference>
<evidence type="ECO:0000256" key="6">
    <source>
        <dbReference type="ARBA" id="ARBA00070406"/>
    </source>
</evidence>
<dbReference type="Pfam" id="PF09339">
    <property type="entry name" value="HTH_IclR"/>
    <property type="match status" value="1"/>
</dbReference>
<evidence type="ECO:0000256" key="5">
    <source>
        <dbReference type="ARBA" id="ARBA00058938"/>
    </source>
</evidence>
<evidence type="ECO:0000259" key="8">
    <source>
        <dbReference type="PROSITE" id="PS51077"/>
    </source>
</evidence>
<sequence length="302" mass="32437">MRYSNGSVLAGQRPEHAERPAGAGQDVDWQSVDTSNDDRAPGRVQSVERAVTILEFLAANGWSGVTDVGNALGVHKSTAFRLLNTLEGRGLVEQHVDSGKYRLGFGLLQLAHAVTVGPDIRRQSQPGCEWLAQHTDETITLSVCEDFESVTIDQIVSTSTVASRSWLGRRIPLHAAASGKIFLASLPDEDFEKIIAGPHERFTPGTITGVGELRQEIDQCKANGYATTSEEFEEGLSSIAAPILSFDNAVVAAISISGPTYRLDEERLTELAPLVREAAAQASAGFTYEWRAGGVEEASAQS</sequence>
<evidence type="ECO:0000313" key="11">
    <source>
        <dbReference type="Proteomes" id="UP000198348"/>
    </source>
</evidence>
<dbReference type="SUPFAM" id="SSF55781">
    <property type="entry name" value="GAF domain-like"/>
    <property type="match status" value="1"/>
</dbReference>
<evidence type="ECO:0000256" key="7">
    <source>
        <dbReference type="SAM" id="MobiDB-lite"/>
    </source>
</evidence>
<feature type="domain" description="IclR-ED" evidence="9">
    <location>
        <begin position="106"/>
        <end position="288"/>
    </location>
</feature>
<reference evidence="10 11" key="1">
    <citation type="submission" date="2017-06" db="EMBL/GenBank/DDBJ databases">
        <authorList>
            <person name="Kim H.J."/>
            <person name="Triplett B.A."/>
        </authorList>
    </citation>
    <scope>NUCLEOTIDE SEQUENCE [LARGE SCALE GENOMIC DNA]</scope>
    <source>
        <strain evidence="10 11">DSM 45207</strain>
    </source>
</reference>
<accession>A0A238VLC7</accession>
<dbReference type="PROSITE" id="PS51078">
    <property type="entry name" value="ICLR_ED"/>
    <property type="match status" value="1"/>
</dbReference>
<dbReference type="Proteomes" id="UP000198348">
    <property type="component" value="Unassembled WGS sequence"/>
</dbReference>
<dbReference type="InterPro" id="IPR029016">
    <property type="entry name" value="GAF-like_dom_sf"/>
</dbReference>
<dbReference type="PROSITE" id="PS51077">
    <property type="entry name" value="HTH_ICLR"/>
    <property type="match status" value="1"/>
</dbReference>
<keyword evidence="1" id="KW-0319">Glycerol metabolism</keyword>
<evidence type="ECO:0000256" key="3">
    <source>
        <dbReference type="ARBA" id="ARBA00023125"/>
    </source>
</evidence>
<dbReference type="GO" id="GO:0003677">
    <property type="term" value="F:DNA binding"/>
    <property type="evidence" value="ECO:0007669"/>
    <property type="project" value="UniProtKB-KW"/>
</dbReference>
<dbReference type="GO" id="GO:0003700">
    <property type="term" value="F:DNA-binding transcription factor activity"/>
    <property type="evidence" value="ECO:0007669"/>
    <property type="project" value="TreeGrafter"/>
</dbReference>
<dbReference type="InterPro" id="IPR036390">
    <property type="entry name" value="WH_DNA-bd_sf"/>
</dbReference>
<keyword evidence="3" id="KW-0238">DNA-binding</keyword>
<dbReference type="SUPFAM" id="SSF46785">
    <property type="entry name" value="Winged helix' DNA-binding domain"/>
    <property type="match status" value="1"/>
</dbReference>
<keyword evidence="4" id="KW-0804">Transcription</keyword>
<evidence type="ECO:0000256" key="2">
    <source>
        <dbReference type="ARBA" id="ARBA00023015"/>
    </source>
</evidence>
<evidence type="ECO:0000256" key="4">
    <source>
        <dbReference type="ARBA" id="ARBA00023163"/>
    </source>
</evidence>
<dbReference type="InterPro" id="IPR014757">
    <property type="entry name" value="Tscrpt_reg_IclR_C"/>
</dbReference>
<organism evidence="10 11">
    <name type="scientific">Haloechinothrix alba</name>
    <dbReference type="NCBI Taxonomy" id="664784"/>
    <lineage>
        <taxon>Bacteria</taxon>
        <taxon>Bacillati</taxon>
        <taxon>Actinomycetota</taxon>
        <taxon>Actinomycetes</taxon>
        <taxon>Pseudonocardiales</taxon>
        <taxon>Pseudonocardiaceae</taxon>
        <taxon>Haloechinothrix</taxon>
    </lineage>
</organism>
<protein>
    <recommendedName>
        <fullName evidence="6">Glycerol operon regulatory protein</fullName>
    </recommendedName>
</protein>
<dbReference type="FunFam" id="1.10.10.10:FF:000056">
    <property type="entry name" value="IclR family transcriptional regulator"/>
    <property type="match status" value="1"/>
</dbReference>
<dbReference type="EMBL" id="FZNW01000003">
    <property type="protein sequence ID" value="SNR34974.1"/>
    <property type="molecule type" value="Genomic_DNA"/>
</dbReference>
<dbReference type="Gene3D" id="1.10.10.10">
    <property type="entry name" value="Winged helix-like DNA-binding domain superfamily/Winged helix DNA-binding domain"/>
    <property type="match status" value="1"/>
</dbReference>